<accession>A0A423H9T1</accession>
<sequence length="111" mass="12390">MYLGPTCFGYSLDSRNSDVEADQLAIVDGESILCEVKSAWRSLRAAHIEDFVHLAKRLRPDRAILAVMEKGSRLDEEMRTAATALKADGIQFELLTLVSYSVEDDPYPLGR</sequence>
<gene>
    <name evidence="1" type="ORF">BK659_08345</name>
</gene>
<organism evidence="1 2">
    <name type="scientific">Pseudomonas brassicacearum</name>
    <dbReference type="NCBI Taxonomy" id="930166"/>
    <lineage>
        <taxon>Bacteria</taxon>
        <taxon>Pseudomonadati</taxon>
        <taxon>Pseudomonadota</taxon>
        <taxon>Gammaproteobacteria</taxon>
        <taxon>Pseudomonadales</taxon>
        <taxon>Pseudomonadaceae</taxon>
        <taxon>Pseudomonas</taxon>
    </lineage>
</organism>
<evidence type="ECO:0000313" key="2">
    <source>
        <dbReference type="Proteomes" id="UP000286071"/>
    </source>
</evidence>
<protein>
    <submittedName>
        <fullName evidence="1">Uncharacterized protein</fullName>
    </submittedName>
</protein>
<dbReference type="AlphaFoldDB" id="A0A423H9T1"/>
<name>A0A423H9T1_9PSED</name>
<dbReference type="EMBL" id="MOBJ01000006">
    <property type="protein sequence ID" value="RON09916.1"/>
    <property type="molecule type" value="Genomic_DNA"/>
</dbReference>
<dbReference type="Proteomes" id="UP000286071">
    <property type="component" value="Unassembled WGS sequence"/>
</dbReference>
<evidence type="ECO:0000313" key="1">
    <source>
        <dbReference type="EMBL" id="RON09916.1"/>
    </source>
</evidence>
<comment type="caution">
    <text evidence="1">The sequence shown here is derived from an EMBL/GenBank/DDBJ whole genome shotgun (WGS) entry which is preliminary data.</text>
</comment>
<proteinExistence type="predicted"/>
<reference evidence="1 2" key="1">
    <citation type="submission" date="2016-10" db="EMBL/GenBank/DDBJ databases">
        <title>Comparative genome analysis of multiple Pseudomonas spp. focuses on biocontrol and plant growth promoting traits.</title>
        <authorList>
            <person name="Tao X.-Y."/>
            <person name="Taylor C.G."/>
        </authorList>
    </citation>
    <scope>NUCLEOTIDE SEQUENCE [LARGE SCALE GENOMIC DNA]</scope>
    <source>
        <strain evidence="1 2">48H11</strain>
    </source>
</reference>